<gene>
    <name evidence="6" type="ORF">HMPREF1476_01092</name>
</gene>
<comment type="similarity">
    <text evidence="1">Belongs to the LysR transcriptional regulatory family.</text>
</comment>
<evidence type="ECO:0000256" key="2">
    <source>
        <dbReference type="ARBA" id="ARBA00023015"/>
    </source>
</evidence>
<dbReference type="STRING" id="1203554.HMPREF1476_01092"/>
<dbReference type="InterPro" id="IPR005119">
    <property type="entry name" value="LysR_subst-bd"/>
</dbReference>
<sequence length="343" mass="37852">MPTTNTAHLDLDRIDLRILRLVLILSNTQSLTKTAAAMKLSVSQASRLLADARAIFGTEIFSRHGPQMVPSPQLLELLPRLQNVFKALDSLLGGASTLNILESSEVIRIAAVDNTAMVFIMPFLKELHQRAPKLGIEIVPLGNQSAAGLGSGAVDFMYACDPHLPADPSLRQRLLLAAPHCVLVRKDHPLCEVPDGIVGPEELARYPMVIPTVSQPSGLNAMIMPFHEISSQRFLQSPFFLANAWSLLDSDGYTIHPIPLAEILTERLPLAALKPKDIVIPPWVPHLYWSVRTDADPLRQWVRSFLISCARQRWSRYCSDDEAGWREAMASLEAASICSVCSE</sequence>
<evidence type="ECO:0000313" key="7">
    <source>
        <dbReference type="Proteomes" id="UP000014400"/>
    </source>
</evidence>
<proteinExistence type="inferred from homology"/>
<evidence type="ECO:0000259" key="5">
    <source>
        <dbReference type="PROSITE" id="PS50931"/>
    </source>
</evidence>
<dbReference type="PATRIC" id="fig|1203554.3.peg.1118"/>
<dbReference type="EMBL" id="ATCF01000016">
    <property type="protein sequence ID" value="EPD99413.1"/>
    <property type="molecule type" value="Genomic_DNA"/>
</dbReference>
<dbReference type="Gene3D" id="1.10.10.10">
    <property type="entry name" value="Winged helix-like DNA-binding domain superfamily/Winged helix DNA-binding domain"/>
    <property type="match status" value="1"/>
</dbReference>
<dbReference type="PROSITE" id="PS50931">
    <property type="entry name" value="HTH_LYSR"/>
    <property type="match status" value="1"/>
</dbReference>
<protein>
    <recommendedName>
        <fullName evidence="5">HTH lysR-type domain-containing protein</fullName>
    </recommendedName>
</protein>
<feature type="domain" description="HTH lysR-type" evidence="5">
    <location>
        <begin position="14"/>
        <end position="71"/>
    </location>
</feature>
<dbReference type="SUPFAM" id="SSF46785">
    <property type="entry name" value="Winged helix' DNA-binding domain"/>
    <property type="match status" value="1"/>
</dbReference>
<keyword evidence="2" id="KW-0805">Transcription regulation</keyword>
<dbReference type="HOGENOM" id="CLU_039613_39_0_4"/>
<dbReference type="Pfam" id="PF00126">
    <property type="entry name" value="HTH_1"/>
    <property type="match status" value="1"/>
</dbReference>
<comment type="caution">
    <text evidence="6">The sequence shown here is derived from an EMBL/GenBank/DDBJ whole genome shotgun (WGS) entry which is preliminary data.</text>
</comment>
<reference evidence="6 7" key="1">
    <citation type="submission" date="2013-04" db="EMBL/GenBank/DDBJ databases">
        <title>The Genome Sequence of Sutterella wadsworthensis HGA0223.</title>
        <authorList>
            <consortium name="The Broad Institute Genomics Platform"/>
            <person name="Earl A."/>
            <person name="Ward D."/>
            <person name="Feldgarden M."/>
            <person name="Gevers D."/>
            <person name="Schmidt T.M."/>
            <person name="Dover J."/>
            <person name="Dai D."/>
            <person name="Walker B."/>
            <person name="Young S."/>
            <person name="Zeng Q."/>
            <person name="Gargeya S."/>
            <person name="Fitzgerald M."/>
            <person name="Haas B."/>
            <person name="Abouelleil A."/>
            <person name="Allen A.W."/>
            <person name="Alvarado L."/>
            <person name="Arachchi H.M."/>
            <person name="Berlin A.M."/>
            <person name="Chapman S.B."/>
            <person name="Gainer-Dewar J."/>
            <person name="Goldberg J."/>
            <person name="Griggs A."/>
            <person name="Gujja S."/>
            <person name="Hansen M."/>
            <person name="Howarth C."/>
            <person name="Imamovic A."/>
            <person name="Ireland A."/>
            <person name="Larimer J."/>
            <person name="McCowan C."/>
            <person name="Murphy C."/>
            <person name="Pearson M."/>
            <person name="Poon T.W."/>
            <person name="Priest M."/>
            <person name="Roberts A."/>
            <person name="Saif S."/>
            <person name="Shea T."/>
            <person name="Sisk P."/>
            <person name="Sykes S."/>
            <person name="Wortman J."/>
            <person name="Nusbaum C."/>
            <person name="Birren B."/>
        </authorList>
    </citation>
    <scope>NUCLEOTIDE SEQUENCE [LARGE SCALE GENOMIC DNA]</scope>
    <source>
        <strain evidence="6 7">HGA0223</strain>
    </source>
</reference>
<dbReference type="PANTHER" id="PTHR30118">
    <property type="entry name" value="HTH-TYPE TRANSCRIPTIONAL REGULATOR LEUO-RELATED"/>
    <property type="match status" value="1"/>
</dbReference>
<dbReference type="InterPro" id="IPR000847">
    <property type="entry name" value="LysR_HTH_N"/>
</dbReference>
<keyword evidence="3" id="KW-0238">DNA-binding</keyword>
<evidence type="ECO:0000313" key="6">
    <source>
        <dbReference type="EMBL" id="EPD99413.1"/>
    </source>
</evidence>
<evidence type="ECO:0000256" key="1">
    <source>
        <dbReference type="ARBA" id="ARBA00009437"/>
    </source>
</evidence>
<dbReference type="InterPro" id="IPR050389">
    <property type="entry name" value="LysR-type_TF"/>
</dbReference>
<dbReference type="GO" id="GO:0003700">
    <property type="term" value="F:DNA-binding transcription factor activity"/>
    <property type="evidence" value="ECO:0007669"/>
    <property type="project" value="InterPro"/>
</dbReference>
<keyword evidence="7" id="KW-1185">Reference proteome</keyword>
<dbReference type="Proteomes" id="UP000014400">
    <property type="component" value="Unassembled WGS sequence"/>
</dbReference>
<organism evidence="6 7">
    <name type="scientific">Sutterella wadsworthensis HGA0223</name>
    <dbReference type="NCBI Taxonomy" id="1203554"/>
    <lineage>
        <taxon>Bacteria</taxon>
        <taxon>Pseudomonadati</taxon>
        <taxon>Pseudomonadota</taxon>
        <taxon>Betaproteobacteria</taxon>
        <taxon>Burkholderiales</taxon>
        <taxon>Sutterellaceae</taxon>
        <taxon>Sutterella</taxon>
    </lineage>
</organism>
<dbReference type="SUPFAM" id="SSF53850">
    <property type="entry name" value="Periplasmic binding protein-like II"/>
    <property type="match status" value="1"/>
</dbReference>
<dbReference type="GO" id="GO:0003677">
    <property type="term" value="F:DNA binding"/>
    <property type="evidence" value="ECO:0007669"/>
    <property type="project" value="UniProtKB-KW"/>
</dbReference>
<keyword evidence="4" id="KW-0804">Transcription</keyword>
<dbReference type="eggNOG" id="COG0583">
    <property type="taxonomic scope" value="Bacteria"/>
</dbReference>
<dbReference type="Gene3D" id="3.40.190.10">
    <property type="entry name" value="Periplasmic binding protein-like II"/>
    <property type="match status" value="2"/>
</dbReference>
<evidence type="ECO:0000256" key="3">
    <source>
        <dbReference type="ARBA" id="ARBA00023125"/>
    </source>
</evidence>
<evidence type="ECO:0000256" key="4">
    <source>
        <dbReference type="ARBA" id="ARBA00023163"/>
    </source>
</evidence>
<accession>S3BDN6</accession>
<dbReference type="RefSeq" id="WP_005431275.1">
    <property type="nucleotide sequence ID" value="NZ_KE150480.1"/>
</dbReference>
<dbReference type="PANTHER" id="PTHR30118:SF15">
    <property type="entry name" value="TRANSCRIPTIONAL REGULATORY PROTEIN"/>
    <property type="match status" value="1"/>
</dbReference>
<dbReference type="InterPro" id="IPR036390">
    <property type="entry name" value="WH_DNA-bd_sf"/>
</dbReference>
<dbReference type="Pfam" id="PF03466">
    <property type="entry name" value="LysR_substrate"/>
    <property type="match status" value="1"/>
</dbReference>
<dbReference type="InterPro" id="IPR036388">
    <property type="entry name" value="WH-like_DNA-bd_sf"/>
</dbReference>
<name>S3BDN6_9BURK</name>
<dbReference type="AlphaFoldDB" id="S3BDN6"/>